<dbReference type="NCBIfam" id="TIGR00374">
    <property type="entry name" value="flippase-like domain"/>
    <property type="match status" value="1"/>
</dbReference>
<evidence type="ECO:0000256" key="4">
    <source>
        <dbReference type="ARBA" id="ARBA00022989"/>
    </source>
</evidence>
<feature type="transmembrane region" description="Helical" evidence="6">
    <location>
        <begin position="187"/>
        <end position="206"/>
    </location>
</feature>
<reference evidence="7" key="1">
    <citation type="journal article" date="2020" name="mSystems">
        <title>Genome- and Community-Level Interaction Insights into Carbon Utilization and Element Cycling Functions of Hydrothermarchaeota in Hydrothermal Sediment.</title>
        <authorList>
            <person name="Zhou Z."/>
            <person name="Liu Y."/>
            <person name="Xu W."/>
            <person name="Pan J."/>
            <person name="Luo Z.H."/>
            <person name="Li M."/>
        </authorList>
    </citation>
    <scope>NUCLEOTIDE SEQUENCE [LARGE SCALE GENOMIC DNA]</scope>
    <source>
        <strain evidence="7">SpSt-573</strain>
    </source>
</reference>
<gene>
    <name evidence="7" type="ORF">ENT37_10135</name>
</gene>
<keyword evidence="3 6" id="KW-0812">Transmembrane</keyword>
<feature type="transmembrane region" description="Helical" evidence="6">
    <location>
        <begin position="367"/>
        <end position="386"/>
    </location>
</feature>
<dbReference type="EMBL" id="DSYK01000496">
    <property type="protein sequence ID" value="HGS22215.1"/>
    <property type="molecule type" value="Genomic_DNA"/>
</dbReference>
<dbReference type="InterPro" id="IPR022791">
    <property type="entry name" value="L-PG_synthase/AglD"/>
</dbReference>
<proteinExistence type="predicted"/>
<feature type="transmembrane region" description="Helical" evidence="6">
    <location>
        <begin position="271"/>
        <end position="290"/>
    </location>
</feature>
<feature type="transmembrane region" description="Helical" evidence="6">
    <location>
        <begin position="116"/>
        <end position="138"/>
    </location>
</feature>
<evidence type="ECO:0000256" key="3">
    <source>
        <dbReference type="ARBA" id="ARBA00022692"/>
    </source>
</evidence>
<feature type="transmembrane region" description="Helical" evidence="6">
    <location>
        <begin position="426"/>
        <end position="444"/>
    </location>
</feature>
<feature type="transmembrane region" description="Helical" evidence="6">
    <location>
        <begin position="337"/>
        <end position="360"/>
    </location>
</feature>
<feature type="transmembrane region" description="Helical" evidence="6">
    <location>
        <begin position="158"/>
        <end position="175"/>
    </location>
</feature>
<evidence type="ECO:0000256" key="5">
    <source>
        <dbReference type="ARBA" id="ARBA00023136"/>
    </source>
</evidence>
<organism evidence="7">
    <name type="scientific">Anaerolinea thermolimosa</name>
    <dbReference type="NCBI Taxonomy" id="229919"/>
    <lineage>
        <taxon>Bacteria</taxon>
        <taxon>Bacillati</taxon>
        <taxon>Chloroflexota</taxon>
        <taxon>Anaerolineae</taxon>
        <taxon>Anaerolineales</taxon>
        <taxon>Anaerolineaceae</taxon>
        <taxon>Anaerolinea</taxon>
    </lineage>
</organism>
<feature type="transmembrane region" description="Helical" evidence="6">
    <location>
        <begin position="398"/>
        <end position="419"/>
    </location>
</feature>
<dbReference type="GO" id="GO:0005886">
    <property type="term" value="C:plasma membrane"/>
    <property type="evidence" value="ECO:0007669"/>
    <property type="project" value="UniProtKB-SubCell"/>
</dbReference>
<dbReference type="AlphaFoldDB" id="A0A7C4KHW8"/>
<dbReference type="PANTHER" id="PTHR39087">
    <property type="entry name" value="UPF0104 MEMBRANE PROTEIN MJ1595"/>
    <property type="match status" value="1"/>
</dbReference>
<keyword evidence="4 6" id="KW-1133">Transmembrane helix</keyword>
<evidence type="ECO:0000256" key="2">
    <source>
        <dbReference type="ARBA" id="ARBA00022475"/>
    </source>
</evidence>
<comment type="subcellular location">
    <subcellularLocation>
        <location evidence="1">Cell membrane</location>
        <topology evidence="1">Multi-pass membrane protein</topology>
    </subcellularLocation>
</comment>
<feature type="transmembrane region" description="Helical" evidence="6">
    <location>
        <begin position="245"/>
        <end position="264"/>
    </location>
</feature>
<keyword evidence="5 6" id="KW-0472">Membrane</keyword>
<name>A0A7C4KHW8_9CHLR</name>
<dbReference type="Pfam" id="PF03706">
    <property type="entry name" value="LPG_synthase_TM"/>
    <property type="match status" value="1"/>
</dbReference>
<evidence type="ECO:0000256" key="1">
    <source>
        <dbReference type="ARBA" id="ARBA00004651"/>
    </source>
</evidence>
<evidence type="ECO:0000313" key="7">
    <source>
        <dbReference type="EMBL" id="HGS22215.1"/>
    </source>
</evidence>
<dbReference type="PANTHER" id="PTHR39087:SF2">
    <property type="entry name" value="UPF0104 MEMBRANE PROTEIN MJ1595"/>
    <property type="match status" value="1"/>
</dbReference>
<accession>A0A7C4KHW8</accession>
<keyword evidence="2" id="KW-1003">Cell membrane</keyword>
<evidence type="ECO:0000256" key="6">
    <source>
        <dbReference type="SAM" id="Phobius"/>
    </source>
</evidence>
<sequence length="447" mass="48532">MEEDPIPVAGGYGSKSCGCNLAGDPVSSTALVDRWRGGAGVTSGCSWSVGTNLSCGFDLVKRPGFERQCHEWVVLGGTPDWRGVDVNGNGKVLFMESGRVDDLQSRGRSQTTRLRLFSLPVWVMVFWLVLAALAVVTLRSFPLGPVWDVIIRLSFDRIGVLLALNLLILSLWTWRWQFFLISLGGRFSFLSLLAYRLAGFGVSYYTPGPQFGGEPYQVYLLNSRQQVKVSLAATSVYLDKAAEVLTNWAFLILGVIGLFVDGILGGGLTGWLIAALIGLAGVVLVHLMALTRGKRPLTRFLEMIIKDRGAPLFTDALRKVREVEESLGAVFLQRPQVFVIGLGISMLAWLVMGSEFFLMLRFLGVPVTFLQMAGILTAVRIAFLLPSPAGIGTLELSLFLAMRAVGMDPAYALAGSILIRARDMTLGLIGLVLGGSVSTWGSHIKEV</sequence>
<comment type="caution">
    <text evidence="7">The sequence shown here is derived from an EMBL/GenBank/DDBJ whole genome shotgun (WGS) entry which is preliminary data.</text>
</comment>
<protein>
    <submittedName>
        <fullName evidence="7">Flippase-like domain-containing protein</fullName>
    </submittedName>
</protein>